<keyword evidence="1" id="KW-0812">Transmembrane</keyword>
<keyword evidence="1" id="KW-0472">Membrane</keyword>
<evidence type="ECO:0000256" key="1">
    <source>
        <dbReference type="SAM" id="Phobius"/>
    </source>
</evidence>
<reference evidence="3" key="2">
    <citation type="journal article" date="2021" name="Front. Microbiol.">
        <title>Generation of Tetracycline and Rifamycin Resistant Chlamydia Suis Recombinants.</title>
        <authorList>
            <person name="Marti H."/>
            <person name="Bommana S."/>
            <person name="Read T.D."/>
            <person name="Pesch T."/>
            <person name="Prahauser B."/>
            <person name="Dean D."/>
            <person name="Borel N."/>
        </authorList>
    </citation>
    <scope>NUCLEOTIDE SEQUENCE</scope>
    <source>
        <strain evidence="3">208.1</strain>
    </source>
</reference>
<feature type="transmembrane region" description="Helical" evidence="1">
    <location>
        <begin position="99"/>
        <end position="119"/>
    </location>
</feature>
<dbReference type="EMBL" id="CP063185">
    <property type="protein sequence ID" value="QYC74308.1"/>
    <property type="molecule type" value="Genomic_DNA"/>
</dbReference>
<sequence length="305" mass="34194">MVKAVNFPLSSLCDTLPPTFSRRASYSTSFKAPRIPRSFSPVALSTLTPESTQSKSRARAVANTIGDFLQRNWKHLLLYILAWSLILICHSSVAVVLSIWLGIGFGAGVIFGIISANFLDKQNKYPQLNSLWNITNHGLQQLDPNGTRQVLLATIIASISALIYASPQAIGFIIGAFLGNQTSVLAIYGRRFQSGPGYIADQKLFNKQEKQIRQAIVQYRLIRNQMILQQRLDWLQKRFSRSHVASTKTITIPPLTDRISLPEDLEDEIAHQKPKTTIACLDNKISQLNQMLVQLYDCPTRVIEQ</sequence>
<evidence type="ECO:0000313" key="4">
    <source>
        <dbReference type="Proteomes" id="UP000512184"/>
    </source>
</evidence>
<proteinExistence type="predicted"/>
<dbReference type="AlphaFoldDB" id="A0AAQ0EQW8"/>
<feature type="transmembrane region" description="Helical" evidence="1">
    <location>
        <begin position="76"/>
        <end position="93"/>
    </location>
</feature>
<protein>
    <submittedName>
        <fullName evidence="2">Iron-sulfur cluster assembly scaffold protein from Chlamydia</fullName>
    </submittedName>
</protein>
<feature type="transmembrane region" description="Helical" evidence="1">
    <location>
        <begin position="150"/>
        <end position="178"/>
    </location>
</feature>
<name>A0AAQ0EQW8_9CHLA</name>
<evidence type="ECO:0000313" key="3">
    <source>
        <dbReference type="EMBL" id="QYC74308.1"/>
    </source>
</evidence>
<organism evidence="3 5">
    <name type="scientific">Chlamydia suis</name>
    <dbReference type="NCBI Taxonomy" id="83559"/>
    <lineage>
        <taxon>Bacteria</taxon>
        <taxon>Pseudomonadati</taxon>
        <taxon>Chlamydiota</taxon>
        <taxon>Chlamydiia</taxon>
        <taxon>Chlamydiales</taxon>
        <taxon>Chlamydiaceae</taxon>
        <taxon>Chlamydia/Chlamydophila group</taxon>
        <taxon>Chlamydia</taxon>
    </lineage>
</organism>
<dbReference type="EMBL" id="CP035278">
    <property type="protein sequence ID" value="QHP83519.1"/>
    <property type="molecule type" value="Genomic_DNA"/>
</dbReference>
<dbReference type="Proteomes" id="UP000512184">
    <property type="component" value="Chromosome"/>
</dbReference>
<accession>A0AAQ0EQW8</accession>
<dbReference type="RefSeq" id="WP_080122215.1">
    <property type="nucleotide sequence ID" value="NZ_CP035278.1"/>
</dbReference>
<keyword evidence="1" id="KW-1133">Transmembrane helix</keyword>
<gene>
    <name evidence="2" type="ORF">Chls_644</name>
    <name evidence="3" type="ORF">INQ84_04350</name>
</gene>
<keyword evidence="4" id="KW-1185">Reference proteome</keyword>
<evidence type="ECO:0000313" key="2">
    <source>
        <dbReference type="EMBL" id="QHP83519.1"/>
    </source>
</evidence>
<evidence type="ECO:0000313" key="5">
    <source>
        <dbReference type="Proteomes" id="UP000825134"/>
    </source>
</evidence>
<reference evidence="2 4" key="1">
    <citation type="submission" date="2019-01" db="EMBL/GenBank/DDBJ databases">
        <title>Whole genome sequencing and annotation enables comparative genome analysis that reveals unique features of the Chlamydia suis R19 Genome.</title>
        <authorList>
            <person name="Dimond Z.E."/>
        </authorList>
    </citation>
    <scope>NUCLEOTIDE SEQUENCE [LARGE SCALE GENOMIC DNA]</scope>
    <source>
        <strain evidence="2 4">R19</strain>
    </source>
</reference>
<dbReference type="Proteomes" id="UP000825134">
    <property type="component" value="Chromosome"/>
</dbReference>